<reference evidence="2 3" key="1">
    <citation type="journal article" date="2018" name="Evol. Lett.">
        <title>Horizontal gene cluster transfer increased hallucinogenic mushroom diversity.</title>
        <authorList>
            <person name="Reynolds H.T."/>
            <person name="Vijayakumar V."/>
            <person name="Gluck-Thaler E."/>
            <person name="Korotkin H.B."/>
            <person name="Matheny P.B."/>
            <person name="Slot J.C."/>
        </authorList>
    </citation>
    <scope>NUCLEOTIDE SEQUENCE [LARGE SCALE GENOMIC DNA]</scope>
    <source>
        <strain evidence="2 3">SRW20</strain>
    </source>
</reference>
<comment type="caution">
    <text evidence="2">The sequence shown here is derived from an EMBL/GenBank/DDBJ whole genome shotgun (WGS) entry which is preliminary data.</text>
</comment>
<dbReference type="Proteomes" id="UP000284706">
    <property type="component" value="Unassembled WGS sequence"/>
</dbReference>
<keyword evidence="3" id="KW-1185">Reference proteome</keyword>
<evidence type="ECO:0000313" key="2">
    <source>
        <dbReference type="EMBL" id="PPQ83157.1"/>
    </source>
</evidence>
<organism evidence="2 3">
    <name type="scientific">Gymnopilus dilepis</name>
    <dbReference type="NCBI Taxonomy" id="231916"/>
    <lineage>
        <taxon>Eukaryota</taxon>
        <taxon>Fungi</taxon>
        <taxon>Dikarya</taxon>
        <taxon>Basidiomycota</taxon>
        <taxon>Agaricomycotina</taxon>
        <taxon>Agaricomycetes</taxon>
        <taxon>Agaricomycetidae</taxon>
        <taxon>Agaricales</taxon>
        <taxon>Agaricineae</taxon>
        <taxon>Hymenogastraceae</taxon>
        <taxon>Gymnopilus</taxon>
    </lineage>
</organism>
<sequence length="75" mass="8537">MDTDNHVEQPRRPRGRPKKAKVESRATEEATVAKAVPRKRGRKNDMSASEDKLEQVKEHIKPEGKEDDPPRPPQA</sequence>
<gene>
    <name evidence="2" type="ORF">CVT26_008491</name>
</gene>
<proteinExistence type="predicted"/>
<dbReference type="EMBL" id="NHYE01004650">
    <property type="protein sequence ID" value="PPQ83157.1"/>
    <property type="molecule type" value="Genomic_DNA"/>
</dbReference>
<dbReference type="AlphaFoldDB" id="A0A409WXD7"/>
<protein>
    <submittedName>
        <fullName evidence="2">Uncharacterized protein</fullName>
    </submittedName>
</protein>
<evidence type="ECO:0000256" key="1">
    <source>
        <dbReference type="SAM" id="MobiDB-lite"/>
    </source>
</evidence>
<feature type="compositionally biased region" description="Basic and acidic residues" evidence="1">
    <location>
        <begin position="43"/>
        <end position="75"/>
    </location>
</feature>
<name>A0A409WXD7_9AGAR</name>
<accession>A0A409WXD7</accession>
<dbReference type="InParanoid" id="A0A409WXD7"/>
<feature type="compositionally biased region" description="Basic and acidic residues" evidence="1">
    <location>
        <begin position="1"/>
        <end position="11"/>
    </location>
</feature>
<evidence type="ECO:0000313" key="3">
    <source>
        <dbReference type="Proteomes" id="UP000284706"/>
    </source>
</evidence>
<feature type="region of interest" description="Disordered" evidence="1">
    <location>
        <begin position="1"/>
        <end position="75"/>
    </location>
</feature>